<evidence type="ECO:0000313" key="5">
    <source>
        <dbReference type="EMBL" id="PON22371.1"/>
    </source>
</evidence>
<proteinExistence type="inferred from homology"/>
<evidence type="ECO:0000256" key="4">
    <source>
        <dbReference type="SAM" id="SignalP"/>
    </source>
</evidence>
<dbReference type="RefSeq" id="XP_018666214.1">
    <property type="nucleotide sequence ID" value="XM_018800749.1"/>
</dbReference>
<comment type="similarity">
    <text evidence="2">Belongs to the cerato-ulmin hydrophobin family.</text>
</comment>
<dbReference type="InterPro" id="IPR010636">
    <property type="entry name" value="Class_II_hydrophobin"/>
</dbReference>
<dbReference type="PANTHER" id="PTHR42341:SF1">
    <property type="entry name" value="HYDROPHOBIN"/>
    <property type="match status" value="1"/>
</dbReference>
<dbReference type="Pfam" id="PF06766">
    <property type="entry name" value="Hydrophobin_2"/>
    <property type="match status" value="1"/>
</dbReference>
<comment type="caution">
    <text evidence="5">The sequence shown here is derived from an EMBL/GenBank/DDBJ whole genome shotgun (WGS) entry which is preliminary data.</text>
</comment>
<keyword evidence="3" id="KW-1015">Disulfide bond</keyword>
<evidence type="ECO:0000256" key="3">
    <source>
        <dbReference type="ARBA" id="ARBA00023157"/>
    </source>
</evidence>
<name>A0A2P4ZDM2_9HYPO</name>
<dbReference type="GeneID" id="29980832"/>
<sequence length="97" mass="9728">MQFFAVATLFVAGVLAAPSPSGLNSRATLCAAGLYSNPQCCAVDVLGVADLNCAGPAGPPTTAKEFQATCAKIGQEARCCALPVLGQDVLCETPLGL</sequence>
<feature type="chain" id="PRO_5015125544" evidence="4">
    <location>
        <begin position="17"/>
        <end position="97"/>
    </location>
</feature>
<accession>A0A2P4ZDM2</accession>
<evidence type="ECO:0000256" key="1">
    <source>
        <dbReference type="ARBA" id="ARBA00004196"/>
    </source>
</evidence>
<dbReference type="InterPro" id="IPR036686">
    <property type="entry name" value="Class_II_Hydrophobin_sf"/>
</dbReference>
<dbReference type="GO" id="GO:0005576">
    <property type="term" value="C:extracellular region"/>
    <property type="evidence" value="ECO:0007669"/>
    <property type="project" value="InterPro"/>
</dbReference>
<keyword evidence="6" id="KW-1185">Reference proteome</keyword>
<feature type="signal peptide" evidence="4">
    <location>
        <begin position="1"/>
        <end position="16"/>
    </location>
</feature>
<dbReference type="CDD" id="cd23508">
    <property type="entry name" value="hydrophobin_II"/>
    <property type="match status" value="1"/>
</dbReference>
<dbReference type="Proteomes" id="UP000054821">
    <property type="component" value="Unassembled WGS sequence"/>
</dbReference>
<dbReference type="AlphaFoldDB" id="A0A2P4ZDM2"/>
<reference evidence="5 6" key="1">
    <citation type="journal article" date="2016" name="Genome Announc.">
        <title>Draft Whole-Genome Sequence of Trichoderma gamsii T6085, a Promising Biocontrol Agent of Fusarium Head Blight on Wheat.</title>
        <authorList>
            <person name="Baroncelli R."/>
            <person name="Zapparata A."/>
            <person name="Piaggeschi G."/>
            <person name="Sarrocco S."/>
            <person name="Vannacci G."/>
        </authorList>
    </citation>
    <scope>NUCLEOTIDE SEQUENCE [LARGE SCALE GENOMIC DNA]</scope>
    <source>
        <strain evidence="5 6">T6085</strain>
    </source>
</reference>
<protein>
    <submittedName>
        <fullName evidence="5">Cerato-ulmin</fullName>
    </submittedName>
</protein>
<evidence type="ECO:0000313" key="6">
    <source>
        <dbReference type="Proteomes" id="UP000054821"/>
    </source>
</evidence>
<dbReference type="STRING" id="398673.A0A2P4ZDM2"/>
<organism evidence="5 6">
    <name type="scientific">Trichoderma gamsii</name>
    <dbReference type="NCBI Taxonomy" id="398673"/>
    <lineage>
        <taxon>Eukaryota</taxon>
        <taxon>Fungi</taxon>
        <taxon>Dikarya</taxon>
        <taxon>Ascomycota</taxon>
        <taxon>Pezizomycotina</taxon>
        <taxon>Sordariomycetes</taxon>
        <taxon>Hypocreomycetidae</taxon>
        <taxon>Hypocreales</taxon>
        <taxon>Hypocreaceae</taxon>
        <taxon>Trichoderma</taxon>
    </lineage>
</organism>
<evidence type="ECO:0000256" key="2">
    <source>
        <dbReference type="ARBA" id="ARBA00009576"/>
    </source>
</evidence>
<dbReference type="EMBL" id="JPDN02000039">
    <property type="protein sequence ID" value="PON22371.1"/>
    <property type="molecule type" value="Genomic_DNA"/>
</dbReference>
<gene>
    <name evidence="5" type="ORF">TGAM01_v208854</name>
</gene>
<dbReference type="SUPFAM" id="SSF101751">
    <property type="entry name" value="Hydrophobin II, HfbII"/>
    <property type="match status" value="1"/>
</dbReference>
<keyword evidence="4" id="KW-0732">Signal</keyword>
<dbReference type="PANTHER" id="PTHR42341">
    <property type="entry name" value="HYDROPHOBIN"/>
    <property type="match status" value="1"/>
</dbReference>
<comment type="subcellular location">
    <subcellularLocation>
        <location evidence="1">Cell envelope</location>
    </subcellularLocation>
</comment>
<dbReference type="Gene3D" id="3.20.120.10">
    <property type="entry name" value="Hydrophobin"/>
    <property type="match status" value="1"/>
</dbReference>